<dbReference type="RefSeq" id="WP_048599578.1">
    <property type="nucleotide sequence ID" value="NZ_CVPC01000013.1"/>
</dbReference>
<dbReference type="Proteomes" id="UP000048949">
    <property type="component" value="Unassembled WGS sequence"/>
</dbReference>
<dbReference type="GO" id="GO:0007155">
    <property type="term" value="P:cell adhesion"/>
    <property type="evidence" value="ECO:0007669"/>
    <property type="project" value="InterPro"/>
</dbReference>
<dbReference type="InterPro" id="IPR040026">
    <property type="entry name" value="FliD"/>
</dbReference>
<dbReference type="GO" id="GO:0009424">
    <property type="term" value="C:bacterial-type flagellum hook"/>
    <property type="evidence" value="ECO:0007669"/>
    <property type="project" value="UniProtKB-UniRule"/>
</dbReference>
<keyword evidence="9" id="KW-1185">Reference proteome</keyword>
<evidence type="ECO:0000259" key="6">
    <source>
        <dbReference type="Pfam" id="PF02465"/>
    </source>
</evidence>
<feature type="coiled-coil region" evidence="5">
    <location>
        <begin position="479"/>
        <end position="506"/>
    </location>
</feature>
<comment type="subcellular location">
    <subcellularLocation>
        <location evidence="5">Secreted</location>
    </subcellularLocation>
    <subcellularLocation>
        <location evidence="5">Bacterial flagellum</location>
    </subcellularLocation>
</comment>
<organism evidence="8 9">
    <name type="scientific">Nereida ignava</name>
    <dbReference type="NCBI Taxonomy" id="282199"/>
    <lineage>
        <taxon>Bacteria</taxon>
        <taxon>Pseudomonadati</taxon>
        <taxon>Pseudomonadota</taxon>
        <taxon>Alphaproteobacteria</taxon>
        <taxon>Rhodobacterales</taxon>
        <taxon>Roseobacteraceae</taxon>
        <taxon>Nereida</taxon>
    </lineage>
</organism>
<feature type="domain" description="Flagellar hook-associated protein 2 C-terminal" evidence="7">
    <location>
        <begin position="222"/>
        <end position="522"/>
    </location>
</feature>
<dbReference type="GO" id="GO:0071973">
    <property type="term" value="P:bacterial-type flagellum-dependent cell motility"/>
    <property type="evidence" value="ECO:0007669"/>
    <property type="project" value="TreeGrafter"/>
</dbReference>
<reference evidence="8 9" key="1">
    <citation type="submission" date="2015-04" db="EMBL/GenBank/DDBJ databases">
        <authorList>
            <person name="Syromyatnikov M.Y."/>
            <person name="Popov V.N."/>
        </authorList>
    </citation>
    <scope>NUCLEOTIDE SEQUENCE [LARGE SCALE GENOMIC DNA]</scope>
    <source>
        <strain evidence="8 9">CECT 5292</strain>
    </source>
</reference>
<dbReference type="InterPro" id="IPR010809">
    <property type="entry name" value="FliD_C"/>
</dbReference>
<evidence type="ECO:0000313" key="9">
    <source>
        <dbReference type="Proteomes" id="UP000048949"/>
    </source>
</evidence>
<keyword evidence="8" id="KW-0282">Flagellum</keyword>
<keyword evidence="8" id="KW-0969">Cilium</keyword>
<dbReference type="InterPro" id="IPR003481">
    <property type="entry name" value="FliD_N"/>
</dbReference>
<dbReference type="AlphaFoldDB" id="A0A0U1NN97"/>
<keyword evidence="3 5" id="KW-0175">Coiled coil</keyword>
<dbReference type="OrthoDB" id="9812018at2"/>
<dbReference type="EMBL" id="CVQV01000013">
    <property type="protein sequence ID" value="CRK76167.1"/>
    <property type="molecule type" value="Genomic_DNA"/>
</dbReference>
<comment type="similarity">
    <text evidence="1 5">Belongs to the FliD family.</text>
</comment>
<dbReference type="Pfam" id="PF07195">
    <property type="entry name" value="FliD_C"/>
    <property type="match status" value="1"/>
</dbReference>
<dbReference type="GO" id="GO:0005576">
    <property type="term" value="C:extracellular region"/>
    <property type="evidence" value="ECO:0007669"/>
    <property type="project" value="UniProtKB-SubCell"/>
</dbReference>
<evidence type="ECO:0000256" key="5">
    <source>
        <dbReference type="RuleBase" id="RU362066"/>
    </source>
</evidence>
<proteinExistence type="inferred from homology"/>
<evidence type="ECO:0000259" key="7">
    <source>
        <dbReference type="Pfam" id="PF07195"/>
    </source>
</evidence>
<feature type="domain" description="Flagellar hook-associated protein 2 N-terminal" evidence="6">
    <location>
        <begin position="14"/>
        <end position="108"/>
    </location>
</feature>
<dbReference type="PANTHER" id="PTHR30288">
    <property type="entry name" value="FLAGELLAR CAP/ASSEMBLY PROTEIN FLID"/>
    <property type="match status" value="1"/>
</dbReference>
<evidence type="ECO:0000256" key="1">
    <source>
        <dbReference type="ARBA" id="ARBA00009764"/>
    </source>
</evidence>
<keyword evidence="4 5" id="KW-0975">Bacterial flagellum</keyword>
<gene>
    <name evidence="8" type="primary">fliD</name>
    <name evidence="8" type="ORF">NIG5292_02224</name>
</gene>
<comment type="subunit">
    <text evidence="2 5">Homopentamer.</text>
</comment>
<keyword evidence="8" id="KW-0966">Cell projection</keyword>
<evidence type="ECO:0000256" key="2">
    <source>
        <dbReference type="ARBA" id="ARBA00011255"/>
    </source>
</evidence>
<comment type="function">
    <text evidence="5">Required for morphogenesis and for the elongation of the flagellar filament by facilitating polymerization of the flagellin monomers at the tip of growing filament. Forms a capping structure, which prevents flagellin subunits (transported through the central channel of the flagellum) from leaking out without polymerization at the distal end.</text>
</comment>
<dbReference type="GO" id="GO:0009421">
    <property type="term" value="C:bacterial-type flagellum filament cap"/>
    <property type="evidence" value="ECO:0007669"/>
    <property type="project" value="InterPro"/>
</dbReference>
<dbReference type="STRING" id="282199.GCA_001049735_02223"/>
<accession>A0A0U1NN97</accession>
<evidence type="ECO:0000313" key="8">
    <source>
        <dbReference type="EMBL" id="CRK76167.1"/>
    </source>
</evidence>
<name>A0A0U1NN97_9RHOB</name>
<dbReference type="Pfam" id="PF02465">
    <property type="entry name" value="FliD_N"/>
    <property type="match status" value="1"/>
</dbReference>
<dbReference type="PANTHER" id="PTHR30288:SF0">
    <property type="entry name" value="FLAGELLAR HOOK-ASSOCIATED PROTEIN 2"/>
    <property type="match status" value="1"/>
</dbReference>
<evidence type="ECO:0000256" key="3">
    <source>
        <dbReference type="ARBA" id="ARBA00023054"/>
    </source>
</evidence>
<protein>
    <recommendedName>
        <fullName evidence="5">Flagellar hook-associated protein 2</fullName>
        <shortName evidence="5">HAP2</shortName>
    </recommendedName>
    <alternativeName>
        <fullName evidence="5">Flagellar cap protein</fullName>
    </alternativeName>
</protein>
<sequence>MTVDYLSTLNSKGSGLNVTQLVTSIVDAEIEPAKALVNEKSSANELSVSEIALMRSRMDAVQGIFENAGNGGLYRAQSSSADIALRVTDEHALEEKSTQVAVTQLAAPQVLEFPNFDGADDTLAAGTITVDIGKWSGGTFTANQDVTPQSVTVTADTTLSDLAAQLTALDGVTAEVVDKGDGSFSLSMVSETGASNSLRLTASSSNLAAFDTTDGSSEVSAALNAQLRVNGISVERPSNVLEDVVAGAEITLRGVTSFDQSISVAKDTESAKASVEALISQINTLRNYIDTATARGVNGAEPGPLAGEPVIEAIKRDLMNFTTEPLNGFGADPVYLSEIGIQTELDGTLSLDSEKLMDVLDTEPEKFQALFSSTGSIDVPNMDVSLANGTYPSAGTFDFVYDDNTQTATLNGEALYGRTNADGQREFYRSTGVFEGVSVTVLDGVASDASVSLGLSFVDRVEAYLKELLSARGDVATKEAAYTERASGYRNELAELDERALLLEARQMEKFAKMEQAVTRLKSTGEYITSMMDAWSKDD</sequence>
<keyword evidence="5" id="KW-0964">Secreted</keyword>
<evidence type="ECO:0000256" key="4">
    <source>
        <dbReference type="ARBA" id="ARBA00023143"/>
    </source>
</evidence>